<keyword evidence="1" id="KW-0472">Membrane</keyword>
<reference evidence="2" key="1">
    <citation type="submission" date="2020-11" db="EMBL/GenBank/DDBJ databases">
        <title>Molecular epidemiology and genomic profiles of multidrug-resistant bacteria collected from clinical sources in South Africa.</title>
        <authorList>
            <person name="Asante J."/>
            <person name="Amoako D.G."/>
        </authorList>
    </citation>
    <scope>NUCLEOTIDE SEQUENCE</scope>
    <source>
        <strain evidence="2">C68</strain>
    </source>
</reference>
<proteinExistence type="predicted"/>
<evidence type="ECO:0000256" key="1">
    <source>
        <dbReference type="SAM" id="Phobius"/>
    </source>
</evidence>
<keyword evidence="1" id="KW-1133">Transmembrane helix</keyword>
<name>A0A8I0WAM3_STAEP</name>
<accession>A0A8I0WAM3</accession>
<keyword evidence="1" id="KW-0812">Transmembrane</keyword>
<protein>
    <submittedName>
        <fullName evidence="2">FtsW/RodA/SpoVE family cell cycle protein</fullName>
    </submittedName>
</protein>
<comment type="caution">
    <text evidence="2">The sequence shown here is derived from an EMBL/GenBank/DDBJ whole genome shotgun (WGS) entry which is preliminary data.</text>
</comment>
<dbReference type="AlphaFoldDB" id="A0A8I0WAM3"/>
<dbReference type="Proteomes" id="UP000622362">
    <property type="component" value="Unassembled WGS sequence"/>
</dbReference>
<organism evidence="2 3">
    <name type="scientific">Staphylococcus epidermidis</name>
    <dbReference type="NCBI Taxonomy" id="1282"/>
    <lineage>
        <taxon>Bacteria</taxon>
        <taxon>Bacillati</taxon>
        <taxon>Bacillota</taxon>
        <taxon>Bacilli</taxon>
        <taxon>Bacillales</taxon>
        <taxon>Staphylococcaceae</taxon>
        <taxon>Staphylococcus</taxon>
    </lineage>
</organism>
<dbReference type="EMBL" id="JADPYN010000034">
    <property type="protein sequence ID" value="MBF9304665.1"/>
    <property type="molecule type" value="Genomic_DNA"/>
</dbReference>
<evidence type="ECO:0000313" key="3">
    <source>
        <dbReference type="Proteomes" id="UP000622362"/>
    </source>
</evidence>
<sequence>MNNLKNIFRYIGRTSKFIDYPLLISYVILCFIGLVMVYSASMVAATKG</sequence>
<evidence type="ECO:0000313" key="2">
    <source>
        <dbReference type="EMBL" id="MBF9304665.1"/>
    </source>
</evidence>
<feature type="transmembrane region" description="Helical" evidence="1">
    <location>
        <begin position="20"/>
        <end position="45"/>
    </location>
</feature>
<gene>
    <name evidence="2" type="ORF">I3V53_11405</name>
</gene>
<feature type="non-terminal residue" evidence="2">
    <location>
        <position position="48"/>
    </location>
</feature>